<dbReference type="RefSeq" id="WP_125292867.1">
    <property type="nucleotide sequence ID" value="NZ_RHWZ01000003.1"/>
</dbReference>
<keyword evidence="7 9" id="KW-0408">Iron</keyword>
<dbReference type="InterPro" id="IPR011990">
    <property type="entry name" value="TPR-like_helical_dom_sf"/>
</dbReference>
<dbReference type="FunFam" id="1.10.8.640:FF:000001">
    <property type="entry name" value="Cytochrome c-type biogenesis protein"/>
    <property type="match status" value="1"/>
</dbReference>
<dbReference type="InterPro" id="IPR038297">
    <property type="entry name" value="CcmH/CycL/NrfF/Ccl2_sf"/>
</dbReference>
<dbReference type="Pfam" id="PF23914">
    <property type="entry name" value="TPR_CcmH_CycH"/>
    <property type="match status" value="1"/>
</dbReference>
<evidence type="ECO:0000259" key="10">
    <source>
        <dbReference type="Pfam" id="PF03918"/>
    </source>
</evidence>
<dbReference type="AlphaFoldDB" id="A0A3R9F7V4"/>
<dbReference type="PANTHER" id="PTHR47870:SF2">
    <property type="entry name" value="FORMATE-DEPENDENT NITRITE REDUCTASE COMPLEX SUBUNIT NRFF"/>
    <property type="match status" value="1"/>
</dbReference>
<evidence type="ECO:0000256" key="1">
    <source>
        <dbReference type="ARBA" id="ARBA00010342"/>
    </source>
</evidence>
<dbReference type="GO" id="GO:0046872">
    <property type="term" value="F:metal ion binding"/>
    <property type="evidence" value="ECO:0007669"/>
    <property type="project" value="UniProtKB-KW"/>
</dbReference>
<dbReference type="GO" id="GO:0016829">
    <property type="term" value="F:lyase activity"/>
    <property type="evidence" value="ECO:0007669"/>
    <property type="project" value="UniProtKB-KW"/>
</dbReference>
<evidence type="ECO:0000313" key="12">
    <source>
        <dbReference type="EMBL" id="RSE28084.1"/>
    </source>
</evidence>
<evidence type="ECO:0000259" key="11">
    <source>
        <dbReference type="Pfam" id="PF23914"/>
    </source>
</evidence>
<comment type="function">
    <text evidence="9">Possible subunit of a heme lyase.</text>
</comment>
<keyword evidence="6 8" id="KW-0802">TPR repeat</keyword>
<dbReference type="Pfam" id="PF03918">
    <property type="entry name" value="CcmH"/>
    <property type="match status" value="1"/>
</dbReference>
<dbReference type="InterPro" id="IPR017565">
    <property type="entry name" value="For-dep_Cytc_NO2Rdtase_NrfF"/>
</dbReference>
<comment type="caution">
    <text evidence="12">The sequence shown here is derived from an EMBL/GenBank/DDBJ whole genome shotgun (WGS) entry which is preliminary data.</text>
</comment>
<dbReference type="PROSITE" id="PS50005">
    <property type="entry name" value="TPR"/>
    <property type="match status" value="1"/>
</dbReference>
<evidence type="ECO:0000256" key="2">
    <source>
        <dbReference type="ARBA" id="ARBA00022617"/>
    </source>
</evidence>
<comment type="similarity">
    <text evidence="1 9">Belongs to the CcmH/CycL/Ccl2/NrfF family.</text>
</comment>
<keyword evidence="3 9" id="KW-0479">Metal-binding</keyword>
<evidence type="ECO:0000313" key="13">
    <source>
        <dbReference type="Proteomes" id="UP000275331"/>
    </source>
</evidence>
<feature type="domain" description="Cytochrome c-type biogenesis protein H TPR" evidence="11">
    <location>
        <begin position="211"/>
        <end position="345"/>
    </location>
</feature>
<keyword evidence="9" id="KW-1133">Transmembrane helix</keyword>
<dbReference type="InterPro" id="IPR056413">
    <property type="entry name" value="TPR_CcmH_CycH"/>
</dbReference>
<dbReference type="InterPro" id="IPR019734">
    <property type="entry name" value="TPR_rpt"/>
</dbReference>
<dbReference type="PANTHER" id="PTHR47870">
    <property type="entry name" value="CYTOCHROME C-TYPE BIOGENESIS PROTEIN CCMH"/>
    <property type="match status" value="1"/>
</dbReference>
<dbReference type="Gene3D" id="1.25.40.10">
    <property type="entry name" value="Tetratricopeptide repeat domain"/>
    <property type="match status" value="1"/>
</dbReference>
<feature type="chain" id="PRO_5018380580" description="Formate-dependent nitrite reductase complex subunit" evidence="9">
    <location>
        <begin position="19"/>
        <end position="368"/>
    </location>
</feature>
<protein>
    <recommendedName>
        <fullName evidence="9">Formate-dependent nitrite reductase complex subunit</fullName>
    </recommendedName>
</protein>
<evidence type="ECO:0000256" key="7">
    <source>
        <dbReference type="ARBA" id="ARBA00023004"/>
    </source>
</evidence>
<dbReference type="InterPro" id="IPR051263">
    <property type="entry name" value="C-type_cytochrome_biogenesis"/>
</dbReference>
<feature type="domain" description="CcmH/CycL/Ccl2/NrfF N-terminal" evidence="10">
    <location>
        <begin position="9"/>
        <end position="133"/>
    </location>
</feature>
<dbReference type="InterPro" id="IPR005616">
    <property type="entry name" value="CcmH/CycL/Ccl2/NrfF_N"/>
</dbReference>
<keyword evidence="9" id="KW-0472">Membrane</keyword>
<dbReference type="CDD" id="cd16378">
    <property type="entry name" value="CcmH_N"/>
    <property type="match status" value="1"/>
</dbReference>
<keyword evidence="9" id="KW-0812">Transmembrane</keyword>
<dbReference type="SUPFAM" id="SSF48452">
    <property type="entry name" value="TPR-like"/>
    <property type="match status" value="1"/>
</dbReference>
<evidence type="ECO:0000256" key="6">
    <source>
        <dbReference type="ARBA" id="ARBA00022803"/>
    </source>
</evidence>
<name>A0A3R9F7V4_9ENTR</name>
<dbReference type="Gene3D" id="1.10.8.640">
    <property type="entry name" value="Cytochrome C biogenesis protein"/>
    <property type="match status" value="1"/>
</dbReference>
<feature type="repeat" description="TPR" evidence="8">
    <location>
        <begin position="244"/>
        <end position="277"/>
    </location>
</feature>
<evidence type="ECO:0000256" key="9">
    <source>
        <dbReference type="RuleBase" id="RU364112"/>
    </source>
</evidence>
<evidence type="ECO:0000256" key="3">
    <source>
        <dbReference type="ARBA" id="ARBA00022723"/>
    </source>
</evidence>
<evidence type="ECO:0000256" key="4">
    <source>
        <dbReference type="ARBA" id="ARBA00022729"/>
    </source>
</evidence>
<accession>A0A3R9F7V4</accession>
<organism evidence="12 13">
    <name type="scientific">Atlantibacter subterraneus</name>
    <dbReference type="NCBI Taxonomy" id="255519"/>
    <lineage>
        <taxon>Bacteria</taxon>
        <taxon>Pseudomonadati</taxon>
        <taxon>Pseudomonadota</taxon>
        <taxon>Gammaproteobacteria</taxon>
        <taxon>Enterobacterales</taxon>
        <taxon>Enterobacteriaceae</taxon>
        <taxon>Atlantibacter</taxon>
    </lineage>
</organism>
<keyword evidence="12" id="KW-0456">Lyase</keyword>
<keyword evidence="5" id="KW-0677">Repeat</keyword>
<reference evidence="12 13" key="1">
    <citation type="submission" date="2018-10" db="EMBL/GenBank/DDBJ databases">
        <title>Transmission dynamics of multidrug resistant bacteria on intensive care unit surfaces.</title>
        <authorList>
            <person name="D'Souza A.W."/>
            <person name="Potter R.F."/>
            <person name="Wallace M."/>
            <person name="Shupe A."/>
            <person name="Patel S."/>
            <person name="Sun S."/>
            <person name="Gul D."/>
            <person name="Kwon J.H."/>
            <person name="Andleeb S."/>
            <person name="Burnham C.-A.D."/>
            <person name="Dantas G."/>
        </authorList>
    </citation>
    <scope>NUCLEOTIDE SEQUENCE [LARGE SCALE GENOMIC DNA]</scope>
    <source>
        <strain evidence="12 13">AS_373</strain>
    </source>
</reference>
<keyword evidence="2 9" id="KW-0349">Heme</keyword>
<feature type="signal peptide" evidence="9">
    <location>
        <begin position="1"/>
        <end position="18"/>
    </location>
</feature>
<evidence type="ECO:0000256" key="5">
    <source>
        <dbReference type="ARBA" id="ARBA00022737"/>
    </source>
</evidence>
<feature type="transmembrane region" description="Helical" evidence="9">
    <location>
        <begin position="104"/>
        <end position="123"/>
    </location>
</feature>
<dbReference type="EMBL" id="RHXB01000003">
    <property type="protein sequence ID" value="RSE28084.1"/>
    <property type="molecule type" value="Genomic_DNA"/>
</dbReference>
<dbReference type="Proteomes" id="UP000275331">
    <property type="component" value="Unassembled WGS sequence"/>
</dbReference>
<proteinExistence type="inferred from homology"/>
<dbReference type="GO" id="GO:0017004">
    <property type="term" value="P:cytochrome complex assembly"/>
    <property type="evidence" value="ECO:0007669"/>
    <property type="project" value="UniProtKB-ARBA"/>
</dbReference>
<gene>
    <name evidence="12" type="primary">nrfF</name>
    <name evidence="12" type="ORF">EGT71_06795</name>
</gene>
<evidence type="ECO:0000256" key="8">
    <source>
        <dbReference type="PROSITE-ProRule" id="PRU00339"/>
    </source>
</evidence>
<keyword evidence="4 9" id="KW-0732">Signal</keyword>
<feature type="transmembrane region" description="Helical" evidence="9">
    <location>
        <begin position="181"/>
        <end position="199"/>
    </location>
</feature>
<dbReference type="NCBIfam" id="TIGR03147">
    <property type="entry name" value="cyt_nit_nrfF"/>
    <property type="match status" value="1"/>
</dbReference>
<dbReference type="OrthoDB" id="9776053at2"/>
<dbReference type="GO" id="GO:0005886">
    <property type="term" value="C:plasma membrane"/>
    <property type="evidence" value="ECO:0007669"/>
    <property type="project" value="TreeGrafter"/>
</dbReference>
<sequence length="368" mass="41883">MRKLIILLWALLAPLCQAQLVDTWEFHSPEQQQQALKVAGQLRCPQCQNQTLLESNSPVAVSMRHEVYALTEAGKSEAEIMAFMTSRYGEFVRYNPRLQRETSVLWFTPLALLLGIGLAMVWMRRRGARRESDVILRAQGAIARHAQSQTQDEALKQELAQDIPDTPADNWQPQRALPARALWLSLAAVLLISGGIYALTSRAPAVMAEHKRLADPLLNFTDEERVEQQLVALQQKIRANPQDSTLWAELGEYYLYRNSYQNAYQAYQRAMLLRGENAELWSALATVRYYQAGQKMTEETRQLIDNALALDDNEVTARMLLASDAFMHADYAEAINQWQRLLDLNSPRVNRAKLIEAINMAKMLQNQG</sequence>